<dbReference type="InterPro" id="IPR027417">
    <property type="entry name" value="P-loop_NTPase"/>
</dbReference>
<evidence type="ECO:0000256" key="8">
    <source>
        <dbReference type="ARBA" id="ARBA00012016"/>
    </source>
</evidence>
<keyword evidence="13" id="KW-0418">Kinase</keyword>
<keyword evidence="11" id="KW-0808">Transferase</keyword>
<gene>
    <name evidence="18" type="ORF">SDC9_149877</name>
</gene>
<dbReference type="GO" id="GO:0005525">
    <property type="term" value="F:GTP binding"/>
    <property type="evidence" value="ECO:0007669"/>
    <property type="project" value="UniProtKB-KW"/>
</dbReference>
<keyword evidence="14" id="KW-0067">ATP-binding</keyword>
<dbReference type="Pfam" id="PF02283">
    <property type="entry name" value="CobU"/>
    <property type="match status" value="1"/>
</dbReference>
<evidence type="ECO:0000256" key="4">
    <source>
        <dbReference type="ARBA" id="ARBA00003889"/>
    </source>
</evidence>
<keyword evidence="12" id="KW-0547">Nucleotide-binding</keyword>
<dbReference type="SUPFAM" id="SSF52540">
    <property type="entry name" value="P-loop containing nucleoside triphosphate hydrolases"/>
    <property type="match status" value="1"/>
</dbReference>
<evidence type="ECO:0000256" key="14">
    <source>
        <dbReference type="ARBA" id="ARBA00022840"/>
    </source>
</evidence>
<comment type="pathway">
    <text evidence="6">Cofactor biosynthesis; adenosylcobalamin biosynthesis; adenosylcobalamin from cob(II)yrinate a,c-diamide: step 5/7.</text>
</comment>
<sequence length="179" mass="19535">MKLLLSGGAKNGKSMYAQHAAKRLAGNGPLYYIATMEPCDEEDLARILRHRREREGWGFETLEWGREIGLKKKGANKDGTFLLDSVTALLANELFRADGTVDAAAPGRVAMELVTLADSVRHIIFVSDTIFSDAANYGAYTQQYRRGLAFADRKLAACCDAVAELCAGQSAVYKGELLL</sequence>
<dbReference type="AlphaFoldDB" id="A0A645EKZ3"/>
<dbReference type="PIRSF" id="PIRSF006135">
    <property type="entry name" value="CobU"/>
    <property type="match status" value="1"/>
</dbReference>
<comment type="catalytic activity">
    <reaction evidence="2">
        <text>adenosylcob(III)inamide phosphate + GTP + H(+) = adenosylcob(III)inamide-GDP + diphosphate</text>
        <dbReference type="Rhea" id="RHEA:22712"/>
        <dbReference type="ChEBI" id="CHEBI:15378"/>
        <dbReference type="ChEBI" id="CHEBI:33019"/>
        <dbReference type="ChEBI" id="CHEBI:37565"/>
        <dbReference type="ChEBI" id="CHEBI:58502"/>
        <dbReference type="ChEBI" id="CHEBI:60487"/>
        <dbReference type="EC" id="2.7.7.62"/>
    </reaction>
</comment>
<dbReference type="GO" id="GO:0005524">
    <property type="term" value="F:ATP binding"/>
    <property type="evidence" value="ECO:0007669"/>
    <property type="project" value="UniProtKB-KW"/>
</dbReference>
<dbReference type="PANTHER" id="PTHR34848:SF1">
    <property type="entry name" value="BIFUNCTIONAL ADENOSYLCOBALAMIN BIOSYNTHESIS PROTEIN COBU"/>
    <property type="match status" value="1"/>
</dbReference>
<reference evidence="18" key="1">
    <citation type="submission" date="2019-08" db="EMBL/GenBank/DDBJ databases">
        <authorList>
            <person name="Kucharzyk K."/>
            <person name="Murdoch R.W."/>
            <person name="Higgins S."/>
            <person name="Loffler F."/>
        </authorList>
    </citation>
    <scope>NUCLEOTIDE SEQUENCE</scope>
</reference>
<accession>A0A645EKZ3</accession>
<dbReference type="PANTHER" id="PTHR34848">
    <property type="match status" value="1"/>
</dbReference>
<evidence type="ECO:0000256" key="15">
    <source>
        <dbReference type="ARBA" id="ARBA00023134"/>
    </source>
</evidence>
<evidence type="ECO:0000256" key="3">
    <source>
        <dbReference type="ARBA" id="ARBA00001522"/>
    </source>
</evidence>
<comment type="catalytic activity">
    <reaction evidence="1">
        <text>adenosylcob(III)inamide + ATP = adenosylcob(III)inamide phosphate + ADP + H(+)</text>
        <dbReference type="Rhea" id="RHEA:15769"/>
        <dbReference type="ChEBI" id="CHEBI:2480"/>
        <dbReference type="ChEBI" id="CHEBI:15378"/>
        <dbReference type="ChEBI" id="CHEBI:30616"/>
        <dbReference type="ChEBI" id="CHEBI:58502"/>
        <dbReference type="ChEBI" id="CHEBI:456216"/>
        <dbReference type="EC" id="2.7.1.156"/>
    </reaction>
</comment>
<protein>
    <recommendedName>
        <fullName evidence="16">Adenosylcobinamide kinase</fullName>
        <ecNumber evidence="8">2.7.1.156</ecNumber>
        <ecNumber evidence="9">2.7.7.62</ecNumber>
    </recommendedName>
    <alternativeName>
        <fullName evidence="17">Adenosylcobinamide-phosphate guanylyltransferase</fullName>
    </alternativeName>
</protein>
<evidence type="ECO:0000256" key="17">
    <source>
        <dbReference type="ARBA" id="ARBA00030571"/>
    </source>
</evidence>
<comment type="function">
    <text evidence="4">Catalyzes ATP-dependent phosphorylation of adenosylcobinamide and addition of GMP to adenosylcobinamide phosphate.</text>
</comment>
<evidence type="ECO:0000256" key="11">
    <source>
        <dbReference type="ARBA" id="ARBA00022679"/>
    </source>
</evidence>
<evidence type="ECO:0000256" key="10">
    <source>
        <dbReference type="ARBA" id="ARBA00022573"/>
    </source>
</evidence>
<evidence type="ECO:0000256" key="1">
    <source>
        <dbReference type="ARBA" id="ARBA00000312"/>
    </source>
</evidence>
<name>A0A645EKZ3_9ZZZZ</name>
<keyword evidence="15" id="KW-0342">GTP-binding</keyword>
<comment type="similarity">
    <text evidence="7">Belongs to the CobU/CobP family.</text>
</comment>
<dbReference type="EC" id="2.7.7.62" evidence="9"/>
<dbReference type="InterPro" id="IPR003203">
    <property type="entry name" value="CobU/CobP"/>
</dbReference>
<evidence type="ECO:0000256" key="2">
    <source>
        <dbReference type="ARBA" id="ARBA00000711"/>
    </source>
</evidence>
<dbReference type="GO" id="GO:0043752">
    <property type="term" value="F:adenosylcobinamide kinase activity"/>
    <property type="evidence" value="ECO:0007669"/>
    <property type="project" value="UniProtKB-EC"/>
</dbReference>
<comment type="catalytic activity">
    <reaction evidence="3">
        <text>adenosylcob(III)inamide + GTP = adenosylcob(III)inamide phosphate + GDP + H(+)</text>
        <dbReference type="Rhea" id="RHEA:15765"/>
        <dbReference type="ChEBI" id="CHEBI:2480"/>
        <dbReference type="ChEBI" id="CHEBI:15378"/>
        <dbReference type="ChEBI" id="CHEBI:37565"/>
        <dbReference type="ChEBI" id="CHEBI:58189"/>
        <dbReference type="ChEBI" id="CHEBI:58502"/>
        <dbReference type="EC" id="2.7.1.156"/>
    </reaction>
</comment>
<evidence type="ECO:0000256" key="12">
    <source>
        <dbReference type="ARBA" id="ARBA00022741"/>
    </source>
</evidence>
<dbReference type="Gene3D" id="3.40.50.300">
    <property type="entry name" value="P-loop containing nucleotide triphosphate hydrolases"/>
    <property type="match status" value="1"/>
</dbReference>
<evidence type="ECO:0000313" key="18">
    <source>
        <dbReference type="EMBL" id="MPN02661.1"/>
    </source>
</evidence>
<evidence type="ECO:0000256" key="6">
    <source>
        <dbReference type="ARBA" id="ARBA00005159"/>
    </source>
</evidence>
<evidence type="ECO:0000256" key="5">
    <source>
        <dbReference type="ARBA" id="ARBA00004692"/>
    </source>
</evidence>
<proteinExistence type="inferred from homology"/>
<dbReference type="GO" id="GO:0008820">
    <property type="term" value="F:cobinamide phosphate guanylyltransferase activity"/>
    <property type="evidence" value="ECO:0007669"/>
    <property type="project" value="UniProtKB-EC"/>
</dbReference>
<keyword evidence="10" id="KW-0169">Cobalamin biosynthesis</keyword>
<dbReference type="GO" id="GO:0009236">
    <property type="term" value="P:cobalamin biosynthetic process"/>
    <property type="evidence" value="ECO:0007669"/>
    <property type="project" value="UniProtKB-KW"/>
</dbReference>
<evidence type="ECO:0000256" key="7">
    <source>
        <dbReference type="ARBA" id="ARBA00007490"/>
    </source>
</evidence>
<dbReference type="EMBL" id="VSSQ01048614">
    <property type="protein sequence ID" value="MPN02661.1"/>
    <property type="molecule type" value="Genomic_DNA"/>
</dbReference>
<organism evidence="18">
    <name type="scientific">bioreactor metagenome</name>
    <dbReference type="NCBI Taxonomy" id="1076179"/>
    <lineage>
        <taxon>unclassified sequences</taxon>
        <taxon>metagenomes</taxon>
        <taxon>ecological metagenomes</taxon>
    </lineage>
</organism>
<evidence type="ECO:0000256" key="13">
    <source>
        <dbReference type="ARBA" id="ARBA00022777"/>
    </source>
</evidence>
<comment type="pathway">
    <text evidence="5">Cofactor biosynthesis; adenosylcobalamin biosynthesis; adenosylcobalamin from cob(II)yrinate a,c-diamide: step 6/7.</text>
</comment>
<evidence type="ECO:0000256" key="16">
    <source>
        <dbReference type="ARBA" id="ARBA00029570"/>
    </source>
</evidence>
<dbReference type="EC" id="2.7.1.156" evidence="8"/>
<evidence type="ECO:0000256" key="9">
    <source>
        <dbReference type="ARBA" id="ARBA00012523"/>
    </source>
</evidence>
<comment type="caution">
    <text evidence="18">The sequence shown here is derived from an EMBL/GenBank/DDBJ whole genome shotgun (WGS) entry which is preliminary data.</text>
</comment>